<name>A0AAJ0BGR5_9PEZI</name>
<sequence>MKFSRFLTQSQHVLSLQGGQQQTSPETVATAGLEQFIFQTMEEWHVPGLAVAVIDGKSSWAKGFGHARINSTAPVTPYTQFFTGSTTKSFTAAAMAQVVDSSQFPHITWDTPISSLIRDDFVLSDPWATEHITIADALSHRTGYPDHDFVSYASPREAVRNLRNLPMSAEPRARYQYSNQLVTTIGYLIQNLYYPNDMWHGYLGLLGYVFQTKIWAPLGMGWTYLSTQFPHNEDPYRALADELWWHNDSKSYVVVPHAVHAGHEGAGMVVSCVADYVKWLRFMMGETRNEKVLSEKAKAAIKEPRIMTNPRHPMFTGPLWYAMGWGGGIFEGEEFWSHNGQMREHRTEMWMFPGKQFGVVIMANANGPAIEMILWRILYDKFEVPEEQRFNIEKRAQDVAKTQARSLETCVDRLYPRSLPPLSRPLPLTAYTGIYDNAGYGNFTIGLECGDSARKGYPADTPAHTTVEKGCALRGSGFLEFEGKAFHVDFEHVTGDYWVAWLFVDDYAPADLELTVRPQLCLRAQFRTGPDGAVEAFSGDFRREAEDGPLVWYVKRKTENVSASERPLFE</sequence>
<gene>
    <name evidence="3" type="ORF">QBC47DRAFT_167497</name>
</gene>
<dbReference type="AlphaFoldDB" id="A0AAJ0BGR5"/>
<reference evidence="3" key="1">
    <citation type="submission" date="2023-06" db="EMBL/GenBank/DDBJ databases">
        <title>Genome-scale phylogeny and comparative genomics of the fungal order Sordariales.</title>
        <authorList>
            <consortium name="Lawrence Berkeley National Laboratory"/>
            <person name="Hensen N."/>
            <person name="Bonometti L."/>
            <person name="Westerberg I."/>
            <person name="Brannstrom I.O."/>
            <person name="Guillou S."/>
            <person name="Cros-Aarteil S."/>
            <person name="Calhoun S."/>
            <person name="Haridas S."/>
            <person name="Kuo A."/>
            <person name="Mondo S."/>
            <person name="Pangilinan J."/>
            <person name="Riley R."/>
            <person name="Labutti K."/>
            <person name="Andreopoulos B."/>
            <person name="Lipzen A."/>
            <person name="Chen C."/>
            <person name="Yanf M."/>
            <person name="Daum C."/>
            <person name="Ng V."/>
            <person name="Clum A."/>
            <person name="Steindorff A."/>
            <person name="Ohm R."/>
            <person name="Martin F."/>
            <person name="Silar P."/>
            <person name="Natvig D."/>
            <person name="Lalanne C."/>
            <person name="Gautier V."/>
            <person name="Ament-Velasquez S.L."/>
            <person name="Kruys A."/>
            <person name="Hutchinson M.I."/>
            <person name="Powell A.J."/>
            <person name="Barry K."/>
            <person name="Miller A.N."/>
            <person name="Grigoriev I.V."/>
            <person name="Debuchy R."/>
            <person name="Gladieux P."/>
            <person name="Thoren M.H."/>
            <person name="Johannesson H."/>
        </authorList>
    </citation>
    <scope>NUCLEOTIDE SEQUENCE</scope>
    <source>
        <strain evidence="3">PSN4</strain>
    </source>
</reference>
<dbReference type="Proteomes" id="UP001239445">
    <property type="component" value="Unassembled WGS sequence"/>
</dbReference>
<accession>A0AAJ0BGR5</accession>
<evidence type="ECO:0000256" key="1">
    <source>
        <dbReference type="ARBA" id="ARBA00038215"/>
    </source>
</evidence>
<feature type="domain" description="Beta-lactamase-related" evidence="2">
    <location>
        <begin position="34"/>
        <end position="368"/>
    </location>
</feature>
<dbReference type="EMBL" id="MU839830">
    <property type="protein sequence ID" value="KAK1757921.1"/>
    <property type="molecule type" value="Genomic_DNA"/>
</dbReference>
<dbReference type="InterPro" id="IPR001466">
    <property type="entry name" value="Beta-lactam-related"/>
</dbReference>
<dbReference type="InterPro" id="IPR050491">
    <property type="entry name" value="AmpC-like"/>
</dbReference>
<dbReference type="Pfam" id="PF00144">
    <property type="entry name" value="Beta-lactamase"/>
    <property type="match status" value="1"/>
</dbReference>
<dbReference type="PANTHER" id="PTHR46825">
    <property type="entry name" value="D-ALANYL-D-ALANINE-CARBOXYPEPTIDASE/ENDOPEPTIDASE AMPH"/>
    <property type="match status" value="1"/>
</dbReference>
<comment type="caution">
    <text evidence="3">The sequence shown here is derived from an EMBL/GenBank/DDBJ whole genome shotgun (WGS) entry which is preliminary data.</text>
</comment>
<proteinExistence type="inferred from homology"/>
<organism evidence="3 4">
    <name type="scientific">Echria macrotheca</name>
    <dbReference type="NCBI Taxonomy" id="438768"/>
    <lineage>
        <taxon>Eukaryota</taxon>
        <taxon>Fungi</taxon>
        <taxon>Dikarya</taxon>
        <taxon>Ascomycota</taxon>
        <taxon>Pezizomycotina</taxon>
        <taxon>Sordariomycetes</taxon>
        <taxon>Sordariomycetidae</taxon>
        <taxon>Sordariales</taxon>
        <taxon>Schizotheciaceae</taxon>
        <taxon>Echria</taxon>
    </lineage>
</organism>
<evidence type="ECO:0000313" key="3">
    <source>
        <dbReference type="EMBL" id="KAK1757921.1"/>
    </source>
</evidence>
<dbReference type="Gene3D" id="3.40.710.10">
    <property type="entry name" value="DD-peptidase/beta-lactamase superfamily"/>
    <property type="match status" value="1"/>
</dbReference>
<comment type="similarity">
    <text evidence="1">Belongs to the peptidase S12 family.</text>
</comment>
<dbReference type="PANTHER" id="PTHR46825:SF15">
    <property type="entry name" value="BETA-LACTAMASE-RELATED DOMAIN-CONTAINING PROTEIN"/>
    <property type="match status" value="1"/>
</dbReference>
<evidence type="ECO:0000313" key="4">
    <source>
        <dbReference type="Proteomes" id="UP001239445"/>
    </source>
</evidence>
<dbReference type="InterPro" id="IPR012338">
    <property type="entry name" value="Beta-lactam/transpept-like"/>
</dbReference>
<dbReference type="SUPFAM" id="SSF56601">
    <property type="entry name" value="beta-lactamase/transpeptidase-like"/>
    <property type="match status" value="1"/>
</dbReference>
<evidence type="ECO:0000259" key="2">
    <source>
        <dbReference type="Pfam" id="PF00144"/>
    </source>
</evidence>
<protein>
    <submittedName>
        <fullName evidence="3">Beta-lactamase/transpeptidase-like protein</fullName>
    </submittedName>
</protein>
<keyword evidence="4" id="KW-1185">Reference proteome</keyword>